<dbReference type="PROSITE" id="PS51257">
    <property type="entry name" value="PROKAR_LIPOPROTEIN"/>
    <property type="match status" value="1"/>
</dbReference>
<dbReference type="AlphaFoldDB" id="A0A2S3W442"/>
<evidence type="ECO:0000313" key="2">
    <source>
        <dbReference type="EMBL" id="POF63642.1"/>
    </source>
</evidence>
<organism evidence="2 3">
    <name type="scientific">Novacetimonas maltaceti</name>
    <dbReference type="NCBI Taxonomy" id="1203393"/>
    <lineage>
        <taxon>Bacteria</taxon>
        <taxon>Pseudomonadati</taxon>
        <taxon>Pseudomonadota</taxon>
        <taxon>Alphaproteobacteria</taxon>
        <taxon>Acetobacterales</taxon>
        <taxon>Acetobacteraceae</taxon>
        <taxon>Novacetimonas</taxon>
    </lineage>
</organism>
<sequence>MRLRLSAMMMTTGVLLAGCMNKPAVNLGGPPNPYNYMKVSGLCHVDPLTTTGKDTQATTMQVRSDDGYCAVEVRKPDGRAYASFGVSPAPEHGKAFIYNYNDHTYVTYTPNTAYAGNDTFRVELIRGEKEPRDTLNITAHVEAPGVGTAAK</sequence>
<protein>
    <recommendedName>
        <fullName evidence="4">Lipoprotein</fullName>
    </recommendedName>
</protein>
<feature type="chain" id="PRO_5015404119" description="Lipoprotein" evidence="1">
    <location>
        <begin position="18"/>
        <end position="151"/>
    </location>
</feature>
<proteinExistence type="predicted"/>
<dbReference type="Gene3D" id="2.60.40.3440">
    <property type="match status" value="1"/>
</dbReference>
<comment type="caution">
    <text evidence="2">The sequence shown here is derived from an EMBL/GenBank/DDBJ whole genome shotgun (WGS) entry which is preliminary data.</text>
</comment>
<evidence type="ECO:0000313" key="3">
    <source>
        <dbReference type="Proteomes" id="UP000237344"/>
    </source>
</evidence>
<dbReference type="EMBL" id="POTC01000005">
    <property type="protein sequence ID" value="POF63642.1"/>
    <property type="molecule type" value="Genomic_DNA"/>
</dbReference>
<gene>
    <name evidence="2" type="ORF">KMAL_06080</name>
</gene>
<accession>A0A2S3W442</accession>
<feature type="signal peptide" evidence="1">
    <location>
        <begin position="1"/>
        <end position="17"/>
    </location>
</feature>
<evidence type="ECO:0008006" key="4">
    <source>
        <dbReference type="Google" id="ProtNLM"/>
    </source>
</evidence>
<dbReference type="Proteomes" id="UP000237344">
    <property type="component" value="Unassembled WGS sequence"/>
</dbReference>
<evidence type="ECO:0000256" key="1">
    <source>
        <dbReference type="SAM" id="SignalP"/>
    </source>
</evidence>
<keyword evidence="3" id="KW-1185">Reference proteome</keyword>
<keyword evidence="1" id="KW-0732">Signal</keyword>
<reference evidence="2 3" key="1">
    <citation type="submission" date="2018-01" db="EMBL/GenBank/DDBJ databases">
        <title>Draft Genome Sequence of Komagataeibacter maltaceti LMG 1529, a Vinegar Producing Acetic Acid Bacterium Isolated from Malt Vinegar Brewery Acetifiers.</title>
        <authorList>
            <person name="Zhang Q."/>
            <person name="Hollensteiner J."/>
            <person name="Poehlein A."/>
            <person name="Daniel R."/>
        </authorList>
    </citation>
    <scope>NUCLEOTIDE SEQUENCE [LARGE SCALE GENOMIC DNA]</scope>
    <source>
        <strain evidence="2 3">LMG 1529</strain>
    </source>
</reference>
<name>A0A2S3W442_9PROT</name>